<keyword evidence="1" id="KW-0732">Signal</keyword>
<proteinExistence type="predicted"/>
<dbReference type="EMBL" id="KV878210">
    <property type="protein sequence ID" value="OJJ39951.1"/>
    <property type="molecule type" value="Genomic_DNA"/>
</dbReference>
<dbReference type="GeneID" id="63746359"/>
<reference evidence="3" key="1">
    <citation type="journal article" date="2017" name="Genome Biol.">
        <title>Comparative genomics reveals high biological diversity and specific adaptations in the industrially and medically important fungal genus Aspergillus.</title>
        <authorList>
            <person name="de Vries R.P."/>
            <person name="Riley R."/>
            <person name="Wiebenga A."/>
            <person name="Aguilar-Osorio G."/>
            <person name="Amillis S."/>
            <person name="Uchima C.A."/>
            <person name="Anderluh G."/>
            <person name="Asadollahi M."/>
            <person name="Askin M."/>
            <person name="Barry K."/>
            <person name="Battaglia E."/>
            <person name="Bayram O."/>
            <person name="Benocci T."/>
            <person name="Braus-Stromeyer S.A."/>
            <person name="Caldana C."/>
            <person name="Canovas D."/>
            <person name="Cerqueira G.C."/>
            <person name="Chen F."/>
            <person name="Chen W."/>
            <person name="Choi C."/>
            <person name="Clum A."/>
            <person name="Dos Santos R.A."/>
            <person name="Damasio A.R."/>
            <person name="Diallinas G."/>
            <person name="Emri T."/>
            <person name="Fekete E."/>
            <person name="Flipphi M."/>
            <person name="Freyberg S."/>
            <person name="Gallo A."/>
            <person name="Gournas C."/>
            <person name="Habgood R."/>
            <person name="Hainaut M."/>
            <person name="Harispe M.L."/>
            <person name="Henrissat B."/>
            <person name="Hilden K.S."/>
            <person name="Hope R."/>
            <person name="Hossain A."/>
            <person name="Karabika E."/>
            <person name="Karaffa L."/>
            <person name="Karanyi Z."/>
            <person name="Krasevec N."/>
            <person name="Kuo A."/>
            <person name="Kusch H."/>
            <person name="LaButti K."/>
            <person name="Lagendijk E.L."/>
            <person name="Lapidus A."/>
            <person name="Levasseur A."/>
            <person name="Lindquist E."/>
            <person name="Lipzen A."/>
            <person name="Logrieco A.F."/>
            <person name="MacCabe A."/>
            <person name="Maekelae M.R."/>
            <person name="Malavazi I."/>
            <person name="Melin P."/>
            <person name="Meyer V."/>
            <person name="Mielnichuk N."/>
            <person name="Miskei M."/>
            <person name="Molnar A.P."/>
            <person name="Mule G."/>
            <person name="Ngan C.Y."/>
            <person name="Orejas M."/>
            <person name="Orosz E."/>
            <person name="Ouedraogo J.P."/>
            <person name="Overkamp K.M."/>
            <person name="Park H.-S."/>
            <person name="Perrone G."/>
            <person name="Piumi F."/>
            <person name="Punt P.J."/>
            <person name="Ram A.F."/>
            <person name="Ramon A."/>
            <person name="Rauscher S."/>
            <person name="Record E."/>
            <person name="Riano-Pachon D.M."/>
            <person name="Robert V."/>
            <person name="Roehrig J."/>
            <person name="Ruller R."/>
            <person name="Salamov A."/>
            <person name="Salih N.S."/>
            <person name="Samson R.A."/>
            <person name="Sandor E."/>
            <person name="Sanguinetti M."/>
            <person name="Schuetze T."/>
            <person name="Sepcic K."/>
            <person name="Shelest E."/>
            <person name="Sherlock G."/>
            <person name="Sophianopoulou V."/>
            <person name="Squina F.M."/>
            <person name="Sun H."/>
            <person name="Susca A."/>
            <person name="Todd R.B."/>
            <person name="Tsang A."/>
            <person name="Unkles S.E."/>
            <person name="van de Wiele N."/>
            <person name="van Rossen-Uffink D."/>
            <person name="Oliveira J.V."/>
            <person name="Vesth T.C."/>
            <person name="Visser J."/>
            <person name="Yu J.-H."/>
            <person name="Zhou M."/>
            <person name="Andersen M.R."/>
            <person name="Archer D.B."/>
            <person name="Baker S.E."/>
            <person name="Benoit I."/>
            <person name="Brakhage A.A."/>
            <person name="Braus G.H."/>
            <person name="Fischer R."/>
            <person name="Frisvad J.C."/>
            <person name="Goldman G.H."/>
            <person name="Houbraken J."/>
            <person name="Oakley B."/>
            <person name="Pocsi I."/>
            <person name="Scazzocchio C."/>
            <person name="Seiboth B."/>
            <person name="vanKuyk P.A."/>
            <person name="Wortman J."/>
            <person name="Dyer P.S."/>
            <person name="Grigoriev I.V."/>
        </authorList>
    </citation>
    <scope>NUCLEOTIDE SEQUENCE [LARGE SCALE GENOMIC DNA]</scope>
    <source>
        <strain evidence="3">DTO 134E9</strain>
    </source>
</reference>
<organism evidence="2 3">
    <name type="scientific">Aspergillus wentii DTO 134E9</name>
    <dbReference type="NCBI Taxonomy" id="1073089"/>
    <lineage>
        <taxon>Eukaryota</taxon>
        <taxon>Fungi</taxon>
        <taxon>Dikarya</taxon>
        <taxon>Ascomycota</taxon>
        <taxon>Pezizomycotina</taxon>
        <taxon>Eurotiomycetes</taxon>
        <taxon>Eurotiomycetidae</taxon>
        <taxon>Eurotiales</taxon>
        <taxon>Aspergillaceae</taxon>
        <taxon>Aspergillus</taxon>
        <taxon>Aspergillus subgen. Cremei</taxon>
    </lineage>
</organism>
<feature type="signal peptide" evidence="1">
    <location>
        <begin position="1"/>
        <end position="17"/>
    </location>
</feature>
<sequence>MKFSIAALSGLVGVISAAAVPASLPAAFTLVADGGKTVLTDGSHAWVGGDVTNTTEILILRSGSNGMVSFTGKDAVPTAFQNLYIVENSVSPVGLTVPHSAAIPENGSMNKFGVNEDGYFTHDGNAYFAIDGYGDAVSKELYWYGAHSSEYAACNLWVKECKGC</sequence>
<evidence type="ECO:0000313" key="2">
    <source>
        <dbReference type="EMBL" id="OJJ39951.1"/>
    </source>
</evidence>
<dbReference type="RefSeq" id="XP_040693627.1">
    <property type="nucleotide sequence ID" value="XM_040830511.1"/>
</dbReference>
<dbReference type="VEuPathDB" id="FungiDB:ASPWEDRAFT_169775"/>
<keyword evidence="3" id="KW-1185">Reference proteome</keyword>
<feature type="chain" id="PRO_5012566908" evidence="1">
    <location>
        <begin position="18"/>
        <end position="164"/>
    </location>
</feature>
<gene>
    <name evidence="2" type="ORF">ASPWEDRAFT_169775</name>
</gene>
<accession>A0A1L9RYC9</accession>
<protein>
    <submittedName>
        <fullName evidence="2">Uncharacterized protein</fullName>
    </submittedName>
</protein>
<evidence type="ECO:0000256" key="1">
    <source>
        <dbReference type="SAM" id="SignalP"/>
    </source>
</evidence>
<evidence type="ECO:0000313" key="3">
    <source>
        <dbReference type="Proteomes" id="UP000184383"/>
    </source>
</evidence>
<dbReference type="Proteomes" id="UP000184383">
    <property type="component" value="Unassembled WGS sequence"/>
</dbReference>
<dbReference type="OrthoDB" id="5430620at2759"/>
<dbReference type="AlphaFoldDB" id="A0A1L9RYC9"/>
<name>A0A1L9RYC9_ASPWE</name>